<dbReference type="EMBL" id="KZ293444">
    <property type="protein sequence ID" value="PBK65591.1"/>
    <property type="molecule type" value="Genomic_DNA"/>
</dbReference>
<keyword evidence="2" id="KW-1185">Reference proteome</keyword>
<organism evidence="1 2">
    <name type="scientific">Armillaria solidipes</name>
    <dbReference type="NCBI Taxonomy" id="1076256"/>
    <lineage>
        <taxon>Eukaryota</taxon>
        <taxon>Fungi</taxon>
        <taxon>Dikarya</taxon>
        <taxon>Basidiomycota</taxon>
        <taxon>Agaricomycotina</taxon>
        <taxon>Agaricomycetes</taxon>
        <taxon>Agaricomycetidae</taxon>
        <taxon>Agaricales</taxon>
        <taxon>Marasmiineae</taxon>
        <taxon>Physalacriaceae</taxon>
        <taxon>Armillaria</taxon>
    </lineage>
</organism>
<sequence length="200" mass="22699">MAGISTKFVMEYLCQTAFDIRKGPLAQFTLFVVILFAISYCLPQLESIASISIYFASVFYGVHVIWENGKEGIEKAAKIKEIEPNFVKFIAYMEDQRAFFQADVQESKADAVRLCSSSVAVHCLASKQKVEALYSTALVTSTSSDKLEKIESDLKDQETRMNVLIEAYSQYRVSFTNTIGRERFEVAQRWVIGMNKIFSF</sequence>
<gene>
    <name evidence="1" type="ORF">ARMSODRAFT_1022048</name>
</gene>
<evidence type="ECO:0000313" key="2">
    <source>
        <dbReference type="Proteomes" id="UP000218334"/>
    </source>
</evidence>
<dbReference type="AlphaFoldDB" id="A0A2H3B415"/>
<proteinExistence type="predicted"/>
<evidence type="ECO:0000313" key="1">
    <source>
        <dbReference type="EMBL" id="PBK65591.1"/>
    </source>
</evidence>
<accession>A0A2H3B415</accession>
<protein>
    <submittedName>
        <fullName evidence="1">Uncharacterized protein</fullName>
    </submittedName>
</protein>
<dbReference type="Proteomes" id="UP000218334">
    <property type="component" value="Unassembled WGS sequence"/>
</dbReference>
<name>A0A2H3B415_9AGAR</name>
<reference evidence="2" key="1">
    <citation type="journal article" date="2017" name="Nat. Ecol. Evol.">
        <title>Genome expansion and lineage-specific genetic innovations in the forest pathogenic fungi Armillaria.</title>
        <authorList>
            <person name="Sipos G."/>
            <person name="Prasanna A.N."/>
            <person name="Walter M.C."/>
            <person name="O'Connor E."/>
            <person name="Balint B."/>
            <person name="Krizsan K."/>
            <person name="Kiss B."/>
            <person name="Hess J."/>
            <person name="Varga T."/>
            <person name="Slot J."/>
            <person name="Riley R."/>
            <person name="Boka B."/>
            <person name="Rigling D."/>
            <person name="Barry K."/>
            <person name="Lee J."/>
            <person name="Mihaltcheva S."/>
            <person name="LaButti K."/>
            <person name="Lipzen A."/>
            <person name="Waldron R."/>
            <person name="Moloney N.M."/>
            <person name="Sperisen C."/>
            <person name="Kredics L."/>
            <person name="Vagvoelgyi C."/>
            <person name="Patrignani A."/>
            <person name="Fitzpatrick D."/>
            <person name="Nagy I."/>
            <person name="Doyle S."/>
            <person name="Anderson J.B."/>
            <person name="Grigoriev I.V."/>
            <person name="Gueldener U."/>
            <person name="Muensterkoetter M."/>
            <person name="Nagy L.G."/>
        </authorList>
    </citation>
    <scope>NUCLEOTIDE SEQUENCE [LARGE SCALE GENOMIC DNA]</scope>
    <source>
        <strain evidence="2">28-4</strain>
    </source>
</reference>